<dbReference type="InterPro" id="IPR013968">
    <property type="entry name" value="PKS_KR"/>
</dbReference>
<evidence type="ECO:0000259" key="6">
    <source>
        <dbReference type="PROSITE" id="PS50075"/>
    </source>
</evidence>
<dbReference type="CDD" id="cd08953">
    <property type="entry name" value="KR_2_SDR_x"/>
    <property type="match status" value="1"/>
</dbReference>
<dbReference type="Pfam" id="PF00550">
    <property type="entry name" value="PP-binding"/>
    <property type="match status" value="2"/>
</dbReference>
<dbReference type="SMART" id="SM01294">
    <property type="entry name" value="PKS_PP_betabranch"/>
    <property type="match status" value="1"/>
</dbReference>
<keyword evidence="4" id="KW-0808">Transferase</keyword>
<dbReference type="InterPro" id="IPR016035">
    <property type="entry name" value="Acyl_Trfase/lysoPLipase"/>
</dbReference>
<dbReference type="Proteomes" id="UP000287352">
    <property type="component" value="Unassembled WGS sequence"/>
</dbReference>
<dbReference type="SUPFAM" id="SSF55048">
    <property type="entry name" value="Probable ACP-binding domain of malonyl-CoA ACP transacylase"/>
    <property type="match status" value="1"/>
</dbReference>
<protein>
    <submittedName>
        <fullName evidence="8">Polyketide synthase</fullName>
    </submittedName>
</protein>
<keyword evidence="9" id="KW-1185">Reference proteome</keyword>
<dbReference type="InterPro" id="IPR014031">
    <property type="entry name" value="Ketoacyl_synth_C"/>
</dbReference>
<dbReference type="Pfam" id="PF02801">
    <property type="entry name" value="Ketoacyl-synt_C"/>
    <property type="match status" value="1"/>
</dbReference>
<dbReference type="GO" id="GO:0004315">
    <property type="term" value="F:3-oxoacyl-[acyl-carrier-protein] synthase activity"/>
    <property type="evidence" value="ECO:0007669"/>
    <property type="project" value="InterPro"/>
</dbReference>
<dbReference type="Pfam" id="PF08659">
    <property type="entry name" value="KR"/>
    <property type="match status" value="1"/>
</dbReference>
<dbReference type="InterPro" id="IPR016036">
    <property type="entry name" value="Malonyl_transacylase_ACP-bd"/>
</dbReference>
<dbReference type="InterPro" id="IPR014030">
    <property type="entry name" value="Ketoacyl_synth_N"/>
</dbReference>
<evidence type="ECO:0000256" key="2">
    <source>
        <dbReference type="ARBA" id="ARBA00022450"/>
    </source>
</evidence>
<dbReference type="SUPFAM" id="SSF53901">
    <property type="entry name" value="Thiolase-like"/>
    <property type="match status" value="1"/>
</dbReference>
<dbReference type="InterPro" id="IPR049490">
    <property type="entry name" value="C883_1060-like_KR_N"/>
</dbReference>
<dbReference type="InterPro" id="IPR020806">
    <property type="entry name" value="PKS_PP-bd"/>
</dbReference>
<dbReference type="Gene3D" id="3.40.366.10">
    <property type="entry name" value="Malonyl-Coenzyme A Acyl Carrier Protein, domain 2"/>
    <property type="match status" value="1"/>
</dbReference>
<dbReference type="EMBL" id="BIFR01000002">
    <property type="protein sequence ID" value="GCE15770.1"/>
    <property type="molecule type" value="Genomic_DNA"/>
</dbReference>
<dbReference type="InterPro" id="IPR018201">
    <property type="entry name" value="Ketoacyl_synth_AS"/>
</dbReference>
<dbReference type="Gene3D" id="3.40.47.10">
    <property type="match status" value="1"/>
</dbReference>
<dbReference type="SUPFAM" id="SSF52151">
    <property type="entry name" value="FabD/lysophospholipase-like"/>
    <property type="match status" value="1"/>
</dbReference>
<dbReference type="PANTHER" id="PTHR43775:SF51">
    <property type="entry name" value="INACTIVE PHENOLPHTHIOCEROL SYNTHESIS POLYKETIDE SYNTHASE TYPE I PKS1-RELATED"/>
    <property type="match status" value="1"/>
</dbReference>
<accession>A0A402A9E8</accession>
<feature type="domain" description="Carrier" evidence="6">
    <location>
        <begin position="37"/>
        <end position="111"/>
    </location>
</feature>
<keyword evidence="3" id="KW-0597">Phosphoprotein</keyword>
<dbReference type="CDD" id="cd00833">
    <property type="entry name" value="PKS"/>
    <property type="match status" value="1"/>
</dbReference>
<proteinExistence type="predicted"/>
<dbReference type="PANTHER" id="PTHR43775">
    <property type="entry name" value="FATTY ACID SYNTHASE"/>
    <property type="match status" value="1"/>
</dbReference>
<dbReference type="GO" id="GO:0006633">
    <property type="term" value="P:fatty acid biosynthetic process"/>
    <property type="evidence" value="ECO:0007669"/>
    <property type="project" value="InterPro"/>
</dbReference>
<reference evidence="9" key="1">
    <citation type="submission" date="2018-12" db="EMBL/GenBank/DDBJ databases">
        <title>Tengunoibacter tsumagoiensis gen. nov., sp. nov., Dictyobacter kobayashii sp. nov., D. alpinus sp. nov., and D. joshuensis sp. nov. and description of Dictyobacteraceae fam. nov. within the order Ktedonobacterales isolated from Tengu-no-mugimeshi.</title>
        <authorList>
            <person name="Wang C.M."/>
            <person name="Zheng Y."/>
            <person name="Sakai Y."/>
            <person name="Toyoda A."/>
            <person name="Minakuchi Y."/>
            <person name="Abe K."/>
            <person name="Yokota A."/>
            <person name="Yabe S."/>
        </authorList>
    </citation>
    <scope>NUCLEOTIDE SEQUENCE [LARGE SCALE GENOMIC DNA]</scope>
    <source>
        <strain evidence="9">Uno3</strain>
    </source>
</reference>
<gene>
    <name evidence="8" type="ORF">KTT_56290</name>
</gene>
<dbReference type="SUPFAM" id="SSF47336">
    <property type="entry name" value="ACP-like"/>
    <property type="match status" value="2"/>
</dbReference>
<dbReference type="Pfam" id="PF22621">
    <property type="entry name" value="CurL-like_PKS_C"/>
    <property type="match status" value="1"/>
</dbReference>
<name>A0A402A9E8_9CHLR</name>
<evidence type="ECO:0000313" key="9">
    <source>
        <dbReference type="Proteomes" id="UP000287352"/>
    </source>
</evidence>
<dbReference type="InterPro" id="IPR036736">
    <property type="entry name" value="ACP-like_sf"/>
</dbReference>
<evidence type="ECO:0000313" key="8">
    <source>
        <dbReference type="EMBL" id="GCE15770.1"/>
    </source>
</evidence>
<dbReference type="GO" id="GO:0005737">
    <property type="term" value="C:cytoplasm"/>
    <property type="evidence" value="ECO:0007669"/>
    <property type="project" value="TreeGrafter"/>
</dbReference>
<dbReference type="SMART" id="SM00823">
    <property type="entry name" value="PKS_PP"/>
    <property type="match status" value="2"/>
</dbReference>
<evidence type="ECO:0000256" key="5">
    <source>
        <dbReference type="SAM" id="MobiDB-lite"/>
    </source>
</evidence>
<evidence type="ECO:0000259" key="7">
    <source>
        <dbReference type="PROSITE" id="PS52004"/>
    </source>
</evidence>
<dbReference type="PROSITE" id="PS00606">
    <property type="entry name" value="KS3_1"/>
    <property type="match status" value="1"/>
</dbReference>
<evidence type="ECO:0000256" key="3">
    <source>
        <dbReference type="ARBA" id="ARBA00022553"/>
    </source>
</evidence>
<dbReference type="RefSeq" id="WP_126583188.1">
    <property type="nucleotide sequence ID" value="NZ_BIFR01000002.1"/>
</dbReference>
<dbReference type="InterPro" id="IPR009081">
    <property type="entry name" value="PP-bd_ACP"/>
</dbReference>
<sequence length="1705" mass="187646">MNNFHKQMGHLAPAVVDPLLIGGLQPSSPSEQSYDKETLSLWLSEKLAEALALEATTIDFHAPFAHYGVGSAEAIGLSGDLEDFLGYELSPTLLYDYPTIDALARFLAGEEHVPGDEAITVDRLPTNPDAVSNEPIAIIGIGCRFPGDANSPEQFWQLLAEGRDGIIEIPPERWNSERFYDPDPDAPGKMYTRHGGFLPNLTHFDAQFFGISPREATRMDPQQRLLTEVAWEALENAGISVGSLAGSKTGVFVGMMSNSEYTLLQLLHDEDAAVNDPYFGMGSAGSVAAGRLSYLFDLQGPTMTIDTACSSSLVGVHLASQSLRNRECELAIVGGTNAILMPESMINACKMRMLALDGRCKTFDEKADGFALGEGCGVVILKRLSDAVADNNPIQAVIRGSAVNQDGRSNGLTAPNRLSQEEVLRQALRAAQLLPQQISYVEAHGSGTALGDPIEMGALDTVYNGERDPAQPLIVGAVKTNIGHLAGAAGMAGLIKTVLSLQQQAIPVHLNLQTRNPHLAPYDGRITVPTAKLPWYSQDEPRRAGVSSFGWSGTNAHVIIEEAPAVSPVGVPAQPWQAITLSARSATALESMTEQLRAFLEQQPSHYLADIAYSYQQARSALPYRRALVGKDREDLLGLLTTRDPRRMLDGVASTNDTHRLTFLLPGLGDHYVGMGRQLYDHETVFQAAVDECAELLRSFIGLDIRHLLYPIEEQSTAPVEDQTNSGARLDLRKLLHREPVEKGELDLLYQTRYAQPILFVFEYALAQLWKHWGIVPQALIGYSLGEYVAACLAGVFCLEDALKLVATRAELIQQLAPGAMLAIALPEEGVLPFLSETISLAAVNGPAMCVVSGPVEAITQLEAQLQGNDIACQRLQTTHAFHSQMMQPIEGALIKLVQTCHLQPPQIPYLSNVTGNWIRAEEATDPRYWARHLCETVRFSAGIEQLWQQPHPIFLEVGPGQMLSSLFLQHPAGRTHETKVVLTSLPMRQEKRSDRAFQLQTISQLWLAGVSPDWQQLHSEEAVRCISLPSYPFEHQTFWIGQRKASTRQQPSEAKKLPYEDWFYLPTWKRSALPPMQVSEPQEWLVLANDNAFDAGLINAWRAQGHRITTVRAGEAFRRVQDDEYTIQIQVPQDYVALLKHLHVTQKAPQQIVHLWSLSSAPIAGSDAFSASRLKALQQTGFDSLLSLVQALGNLPALQSLQLSVVSNALHVVLGHESLQVEKASLLGMGRVIMQEYPQISYRSIELDPQTNLASQPDQQVQKYLLHDLLTPLEAIGTDRVIAYRAAYRWVQTFEPLTLSERASSGAALREQGVYLITGGLGGLGLAVAEYLAKTVQARLVLVGRSTLPEREQWSTWLAEHSEREDSVSRKLAAIQRLEALGADVLLLSADVADLTQMKSVKQQIQERFGVLHGIIHTAGAPGEGLIQLKTSEMVEKVFAPKITGTLVLDTLFKHDPLDFLLLYSSSNSITGGLGEIDYCAANAFLDAFAQAKATTSSYPILAVNWGPWEWDAWQSRVFASMPEVYAQIKQLRTQFGITFRDGESILPRLLGSGQPQLLVLPQGLDVAFQHAQALSSLAFLNDIQDEKGKQPTHERPDLRTAYVAPRTEQEQKMAEIWQAALGIEKVGLDDHFFELGGNSLIGMVIISQIKKEFSLEVSAASLFEGPTIHALLEILFPQQQEQPALVQNSSRGKLRRERMKRQR</sequence>
<dbReference type="Pfam" id="PF00698">
    <property type="entry name" value="Acyl_transf_1"/>
    <property type="match status" value="1"/>
</dbReference>
<dbReference type="SMART" id="SM00822">
    <property type="entry name" value="PKS_KR"/>
    <property type="match status" value="1"/>
</dbReference>
<dbReference type="InterPro" id="IPR020841">
    <property type="entry name" value="PKS_Beta-ketoAc_synthase_dom"/>
</dbReference>
<dbReference type="InterPro" id="IPR036291">
    <property type="entry name" value="NAD(P)-bd_dom_sf"/>
</dbReference>
<keyword evidence="2" id="KW-0596">Phosphopantetheine</keyword>
<evidence type="ECO:0000256" key="4">
    <source>
        <dbReference type="ARBA" id="ARBA00022679"/>
    </source>
</evidence>
<dbReference type="GO" id="GO:0005886">
    <property type="term" value="C:plasma membrane"/>
    <property type="evidence" value="ECO:0007669"/>
    <property type="project" value="TreeGrafter"/>
</dbReference>
<organism evidence="8 9">
    <name type="scientific">Tengunoibacter tsumagoiensis</name>
    <dbReference type="NCBI Taxonomy" id="2014871"/>
    <lineage>
        <taxon>Bacteria</taxon>
        <taxon>Bacillati</taxon>
        <taxon>Chloroflexota</taxon>
        <taxon>Ktedonobacteria</taxon>
        <taxon>Ktedonobacterales</taxon>
        <taxon>Dictyobacteraceae</taxon>
        <taxon>Tengunoibacter</taxon>
    </lineage>
</organism>
<feature type="region of interest" description="Disordered" evidence="5">
    <location>
        <begin position="1685"/>
        <end position="1705"/>
    </location>
</feature>
<dbReference type="Gene3D" id="3.30.70.250">
    <property type="entry name" value="Malonyl-CoA ACP transacylase, ACP-binding"/>
    <property type="match status" value="1"/>
</dbReference>
<dbReference type="PROSITE" id="PS50096">
    <property type="entry name" value="IQ"/>
    <property type="match status" value="1"/>
</dbReference>
<dbReference type="InterPro" id="IPR016039">
    <property type="entry name" value="Thiolase-like"/>
</dbReference>
<dbReference type="PROSITE" id="PS50075">
    <property type="entry name" value="CARRIER"/>
    <property type="match status" value="2"/>
</dbReference>
<dbReference type="Gene3D" id="1.10.1200.10">
    <property type="entry name" value="ACP-like"/>
    <property type="match status" value="2"/>
</dbReference>
<dbReference type="GO" id="GO:0004312">
    <property type="term" value="F:fatty acid synthase activity"/>
    <property type="evidence" value="ECO:0007669"/>
    <property type="project" value="TreeGrafter"/>
</dbReference>
<dbReference type="OrthoDB" id="139272at2"/>
<dbReference type="SMART" id="SM00825">
    <property type="entry name" value="PKS_KS"/>
    <property type="match status" value="1"/>
</dbReference>
<comment type="caution">
    <text evidence="8">The sequence shown here is derived from an EMBL/GenBank/DDBJ whole genome shotgun (WGS) entry which is preliminary data.</text>
</comment>
<comment type="cofactor">
    <cofactor evidence="1">
        <name>pantetheine 4'-phosphate</name>
        <dbReference type="ChEBI" id="CHEBI:47942"/>
    </cofactor>
</comment>
<dbReference type="InterPro" id="IPR057326">
    <property type="entry name" value="KR_dom"/>
</dbReference>
<dbReference type="PROSITE" id="PS52004">
    <property type="entry name" value="KS3_2"/>
    <property type="match status" value="1"/>
</dbReference>
<dbReference type="GO" id="GO:0031177">
    <property type="term" value="F:phosphopantetheine binding"/>
    <property type="evidence" value="ECO:0007669"/>
    <property type="project" value="InterPro"/>
</dbReference>
<feature type="domain" description="Ketosynthase family 3 (KS3)" evidence="7">
    <location>
        <begin position="133"/>
        <end position="562"/>
    </location>
</feature>
<dbReference type="InterPro" id="IPR050091">
    <property type="entry name" value="PKS_NRPS_Biosynth_Enz"/>
</dbReference>
<feature type="compositionally biased region" description="Basic residues" evidence="5">
    <location>
        <begin position="1694"/>
        <end position="1705"/>
    </location>
</feature>
<dbReference type="Pfam" id="PF00109">
    <property type="entry name" value="ketoacyl-synt"/>
    <property type="match status" value="1"/>
</dbReference>
<dbReference type="Pfam" id="PF21394">
    <property type="entry name" value="Beta-ketacyl_N"/>
    <property type="match status" value="1"/>
</dbReference>
<dbReference type="InterPro" id="IPR014043">
    <property type="entry name" value="Acyl_transferase_dom"/>
</dbReference>
<dbReference type="GO" id="GO:0071770">
    <property type="term" value="P:DIM/DIP cell wall layer assembly"/>
    <property type="evidence" value="ECO:0007669"/>
    <property type="project" value="TreeGrafter"/>
</dbReference>
<dbReference type="FunFam" id="1.10.1200.10:FF:000005">
    <property type="entry name" value="Nonribosomal peptide synthetase 1"/>
    <property type="match status" value="1"/>
</dbReference>
<dbReference type="Gene3D" id="3.40.50.720">
    <property type="entry name" value="NAD(P)-binding Rossmann-like Domain"/>
    <property type="match status" value="1"/>
</dbReference>
<evidence type="ECO:0000256" key="1">
    <source>
        <dbReference type="ARBA" id="ARBA00001957"/>
    </source>
</evidence>
<dbReference type="InterPro" id="IPR001227">
    <property type="entry name" value="Ac_transferase_dom_sf"/>
</dbReference>
<dbReference type="FunFam" id="3.40.47.10:FF:000019">
    <property type="entry name" value="Polyketide synthase type I"/>
    <property type="match status" value="1"/>
</dbReference>
<dbReference type="Gene3D" id="3.30.70.3290">
    <property type="match status" value="1"/>
</dbReference>
<dbReference type="SMART" id="SM00827">
    <property type="entry name" value="PKS_AT"/>
    <property type="match status" value="1"/>
</dbReference>
<dbReference type="SUPFAM" id="SSF51735">
    <property type="entry name" value="NAD(P)-binding Rossmann-fold domains"/>
    <property type="match status" value="2"/>
</dbReference>
<feature type="domain" description="Carrier" evidence="6">
    <location>
        <begin position="1606"/>
        <end position="1681"/>
    </location>
</feature>